<dbReference type="Gene3D" id="1.10.10.10">
    <property type="entry name" value="Winged helix-like DNA-binding domain superfamily/Winged helix DNA-binding domain"/>
    <property type="match status" value="1"/>
</dbReference>
<gene>
    <name evidence="5" type="primary">dprA</name>
    <name evidence="5" type="ORF">ABGN05_12780</name>
</gene>
<keyword evidence="6" id="KW-1185">Reference proteome</keyword>
<dbReference type="PANTHER" id="PTHR43022">
    <property type="entry name" value="PROTEIN SMF"/>
    <property type="match status" value="1"/>
</dbReference>
<evidence type="ECO:0000259" key="4">
    <source>
        <dbReference type="Pfam" id="PF17782"/>
    </source>
</evidence>
<dbReference type="PANTHER" id="PTHR43022:SF1">
    <property type="entry name" value="PROTEIN SMF"/>
    <property type="match status" value="1"/>
</dbReference>
<dbReference type="Gene3D" id="3.40.50.450">
    <property type="match status" value="1"/>
</dbReference>
<evidence type="ECO:0000256" key="2">
    <source>
        <dbReference type="SAM" id="MobiDB-lite"/>
    </source>
</evidence>
<dbReference type="InterPro" id="IPR057666">
    <property type="entry name" value="DrpA_SLOG"/>
</dbReference>
<evidence type="ECO:0000259" key="3">
    <source>
        <dbReference type="Pfam" id="PF02481"/>
    </source>
</evidence>
<dbReference type="NCBIfam" id="TIGR00732">
    <property type="entry name" value="dprA"/>
    <property type="match status" value="1"/>
</dbReference>
<evidence type="ECO:0000313" key="5">
    <source>
        <dbReference type="EMBL" id="MEX0406545.1"/>
    </source>
</evidence>
<dbReference type="SUPFAM" id="SSF102405">
    <property type="entry name" value="MCP/YpsA-like"/>
    <property type="match status" value="1"/>
</dbReference>
<feature type="domain" description="DprA winged helix" evidence="4">
    <location>
        <begin position="314"/>
        <end position="371"/>
    </location>
</feature>
<accession>A0ABV3SIG0</accession>
<proteinExistence type="inferred from homology"/>
<dbReference type="Pfam" id="PF21102">
    <property type="entry name" value="DprA_N"/>
    <property type="match status" value="1"/>
</dbReference>
<dbReference type="InterPro" id="IPR041614">
    <property type="entry name" value="DprA_WH"/>
</dbReference>
<comment type="similarity">
    <text evidence="1">Belongs to the DprA/Smf family.</text>
</comment>
<comment type="caution">
    <text evidence="5">The sequence shown here is derived from an EMBL/GenBank/DDBJ whole genome shotgun (WGS) entry which is preliminary data.</text>
</comment>
<sequence length="379" mass="39826">MNPRPGAGPRTLSDRQRLNWLRLIRTDNVGPATFRDLVNRFGSAEAALARLPELVRAGGAARPPKVCSVEEAQGELDGIARAGARLVALGEVDYPPLLRMMDQPPPLVTVLGEPAVFALPPVAIVGARNASLSGIKIARSIAAELGREGYAVVSGLARGIDAAAHEGSLSTGTVAVLAGGIDRPYPPENVELYRAIAGSAGAVVTEMPLGWEPRARDFPRRNRIIAGLSHGLLVVEAAMRSGSLISARLAGEMGRLVFAVPGSPLDPRSAGTNGLLKDGAILVTEARDILEQVAPLIGAPLPPARTLEEPPDFSATPQPDDSDRSRVVEALGATPTAVDEIIRHTGLHPAQVFMVLLELDLAGRLERHPGGMVSLLFLD</sequence>
<feature type="region of interest" description="Disordered" evidence="2">
    <location>
        <begin position="300"/>
        <end position="324"/>
    </location>
</feature>
<feature type="domain" description="Smf/DprA SLOG" evidence="3">
    <location>
        <begin position="86"/>
        <end position="293"/>
    </location>
</feature>
<dbReference type="RefSeq" id="WP_367954440.1">
    <property type="nucleotide sequence ID" value="NZ_JBDPGJ010000003.1"/>
</dbReference>
<protein>
    <submittedName>
        <fullName evidence="5">DNA-processing protein DprA</fullName>
    </submittedName>
</protein>
<dbReference type="EMBL" id="JBDPGJ010000003">
    <property type="protein sequence ID" value="MEX0406545.1"/>
    <property type="molecule type" value="Genomic_DNA"/>
</dbReference>
<evidence type="ECO:0000256" key="1">
    <source>
        <dbReference type="ARBA" id="ARBA00006525"/>
    </source>
</evidence>
<dbReference type="Proteomes" id="UP001556692">
    <property type="component" value="Unassembled WGS sequence"/>
</dbReference>
<dbReference type="InterPro" id="IPR036388">
    <property type="entry name" value="WH-like_DNA-bd_sf"/>
</dbReference>
<dbReference type="Pfam" id="PF02481">
    <property type="entry name" value="DNA_processg_A"/>
    <property type="match status" value="1"/>
</dbReference>
<dbReference type="InterPro" id="IPR003488">
    <property type="entry name" value="DprA"/>
</dbReference>
<dbReference type="Pfam" id="PF17782">
    <property type="entry name" value="WHD_DprA"/>
    <property type="match status" value="1"/>
</dbReference>
<name>A0ABV3SIG0_9HYPH</name>
<evidence type="ECO:0000313" key="6">
    <source>
        <dbReference type="Proteomes" id="UP001556692"/>
    </source>
</evidence>
<reference evidence="5 6" key="1">
    <citation type="submission" date="2024-05" db="EMBL/GenBank/DDBJ databases">
        <authorList>
            <person name="Jiang F."/>
        </authorList>
    </citation>
    <scope>NUCLEOTIDE SEQUENCE [LARGE SCALE GENOMIC DNA]</scope>
    <source>
        <strain evidence="5 6">LZ166</strain>
    </source>
</reference>
<organism evidence="5 6">
    <name type="scientific">Aquibium pacificus</name>
    <dbReference type="NCBI Taxonomy" id="3153579"/>
    <lineage>
        <taxon>Bacteria</taxon>
        <taxon>Pseudomonadati</taxon>
        <taxon>Pseudomonadota</taxon>
        <taxon>Alphaproteobacteria</taxon>
        <taxon>Hyphomicrobiales</taxon>
        <taxon>Phyllobacteriaceae</taxon>
        <taxon>Aquibium</taxon>
    </lineage>
</organism>